<protein>
    <recommendedName>
        <fullName evidence="5">N-acetylglucosaminyldiphosphoundecaprenol N-acetyl-beta-D-mannosaminyltransferase</fullName>
        <ecNumber evidence="5">2.4.1.187</ecNumber>
    </recommendedName>
    <alternativeName>
        <fullName evidence="5">N-acetylmannosaminyltransferase</fullName>
    </alternativeName>
    <alternativeName>
        <fullName evidence="5">UDP-N-acetylmannosamine transferase</fullName>
    </alternativeName>
    <alternativeName>
        <fullName evidence="5">UDP-N-acetylmannosamine:N-acetylglucosaminyl pyrophosphorylundecaprenol N-acetylmannosaminyltransferase</fullName>
    </alternativeName>
</protein>
<dbReference type="CDD" id="cd06533">
    <property type="entry name" value="Glyco_transf_WecG_TagA"/>
    <property type="match status" value="1"/>
</dbReference>
<dbReference type="InterPro" id="IPR010916">
    <property type="entry name" value="TonB_box_CS"/>
</dbReference>
<evidence type="ECO:0000256" key="4">
    <source>
        <dbReference type="ARBA" id="ARBA00023316"/>
    </source>
</evidence>
<dbReference type="UniPathway" id="UPA00632"/>
<evidence type="ECO:0000256" key="3">
    <source>
        <dbReference type="ARBA" id="ARBA00022944"/>
    </source>
</evidence>
<evidence type="ECO:0000256" key="5">
    <source>
        <dbReference type="HAMAP-Rule" id="MF_02070"/>
    </source>
</evidence>
<gene>
    <name evidence="6" type="ORF">DS832_08470</name>
</gene>
<keyword evidence="3 5" id="KW-0777">Teichoic acid biosynthesis</keyword>
<dbReference type="EMBL" id="QOCS01000022">
    <property type="protein sequence ID" value="RHW45136.1"/>
    <property type="molecule type" value="Genomic_DNA"/>
</dbReference>
<keyword evidence="4 5" id="KW-0961">Cell wall biogenesis/degradation</keyword>
<dbReference type="InterPro" id="IPR034714">
    <property type="entry name" value="TagA_TarA"/>
</dbReference>
<name>A0A417Z3I9_9LACO</name>
<dbReference type="Pfam" id="PF03808">
    <property type="entry name" value="Glyco_tran_WecG"/>
    <property type="match status" value="1"/>
</dbReference>
<proteinExistence type="inferred from homology"/>
<comment type="function">
    <text evidence="5">Catalyzes the conversion of GlcNAc-PP-undecaprenol into ManNAc-GlcNAc-PP-undecaprenol, the first committed lipid intermediate in the de novo synthesis of teichoic acid.</text>
</comment>
<comment type="caution">
    <text evidence="6">The sequence shown here is derived from an EMBL/GenBank/DDBJ whole genome shotgun (WGS) entry which is preliminary data.</text>
</comment>
<dbReference type="InterPro" id="IPR004629">
    <property type="entry name" value="WecG_TagA_CpsF"/>
</dbReference>
<accession>A0A417Z3I9</accession>
<dbReference type="PROSITE" id="PS00430">
    <property type="entry name" value="TONB_DEPENDENT_REC_1"/>
    <property type="match status" value="1"/>
</dbReference>
<keyword evidence="1 5" id="KW-0328">Glycosyltransferase</keyword>
<dbReference type="PANTHER" id="PTHR34136">
    <property type="match status" value="1"/>
</dbReference>
<dbReference type="Proteomes" id="UP000284822">
    <property type="component" value="Unassembled WGS sequence"/>
</dbReference>
<comment type="catalytic activity">
    <reaction evidence="5">
        <text>UDP-N-acetyl-alpha-D-mannosamine + N-acetyl-alpha-D-glucosaminyl-di-trans,octa-cis-undecaprenyl diphosphate = N-acetyl-beta-D-mannosaminyl-(1-&gt;4)-N-acetyl-alpha-D-glucosaminyl di-trans,octa-cis-undecaprenyl diphosphate + UDP + H(+)</text>
        <dbReference type="Rhea" id="RHEA:16053"/>
        <dbReference type="ChEBI" id="CHEBI:15378"/>
        <dbReference type="ChEBI" id="CHEBI:58223"/>
        <dbReference type="ChEBI" id="CHEBI:62959"/>
        <dbReference type="ChEBI" id="CHEBI:68623"/>
        <dbReference type="ChEBI" id="CHEBI:132210"/>
        <dbReference type="EC" id="2.4.1.187"/>
    </reaction>
</comment>
<dbReference type="GO" id="GO:0019350">
    <property type="term" value="P:teichoic acid biosynthetic process"/>
    <property type="evidence" value="ECO:0007669"/>
    <property type="project" value="UniProtKB-UniRule"/>
</dbReference>
<evidence type="ECO:0000313" key="6">
    <source>
        <dbReference type="EMBL" id="RHW45136.1"/>
    </source>
</evidence>
<dbReference type="AlphaFoldDB" id="A0A417Z3I9"/>
<dbReference type="GO" id="GO:0071555">
    <property type="term" value="P:cell wall organization"/>
    <property type="evidence" value="ECO:0007669"/>
    <property type="project" value="UniProtKB-KW"/>
</dbReference>
<organism evidence="6 7">
    <name type="scientific">Bombilactobacillus bombi</name>
    <dbReference type="NCBI Taxonomy" id="1303590"/>
    <lineage>
        <taxon>Bacteria</taxon>
        <taxon>Bacillati</taxon>
        <taxon>Bacillota</taxon>
        <taxon>Bacilli</taxon>
        <taxon>Lactobacillales</taxon>
        <taxon>Lactobacillaceae</taxon>
        <taxon>Bombilactobacillus</taxon>
    </lineage>
</organism>
<comment type="similarity">
    <text evidence="5">Belongs to the glycosyltransferase 26 family. TagA/TarA subfamily.</text>
</comment>
<reference evidence="6 7" key="1">
    <citation type="submission" date="2018-07" db="EMBL/GenBank/DDBJ databases">
        <title>Genome sequences of six Lactobacillus spp. isolated from bumble bee guts.</title>
        <authorList>
            <person name="Motta E.V.S."/>
            <person name="Moran N.A."/>
        </authorList>
    </citation>
    <scope>NUCLEOTIDE SEQUENCE [LARGE SCALE GENOMIC DNA]</scope>
    <source>
        <strain evidence="6 7">LV-8.1</strain>
    </source>
</reference>
<comment type="pathway">
    <text evidence="5">Cell wall biogenesis; teichoic acid biosynthesis.</text>
</comment>
<evidence type="ECO:0000256" key="2">
    <source>
        <dbReference type="ARBA" id="ARBA00022679"/>
    </source>
</evidence>
<dbReference type="NCBIfam" id="TIGR00696">
    <property type="entry name" value="wecG_tagA_cpsF"/>
    <property type="match status" value="1"/>
</dbReference>
<evidence type="ECO:0000313" key="7">
    <source>
        <dbReference type="Proteomes" id="UP000284822"/>
    </source>
</evidence>
<dbReference type="PANTHER" id="PTHR34136:SF1">
    <property type="entry name" value="UDP-N-ACETYL-D-MANNOSAMINURONIC ACID TRANSFERASE"/>
    <property type="match status" value="1"/>
</dbReference>
<evidence type="ECO:0000256" key="1">
    <source>
        <dbReference type="ARBA" id="ARBA00022676"/>
    </source>
</evidence>
<dbReference type="EC" id="2.4.1.187" evidence="5"/>
<dbReference type="HAMAP" id="MF_02070">
    <property type="entry name" value="TagA_TarA"/>
    <property type="match status" value="1"/>
</dbReference>
<dbReference type="GO" id="GO:0047244">
    <property type="term" value="F:N-acetylglucosaminyldiphosphoundecaprenol N-acetyl-beta-D-mannosaminyltransferase activity"/>
    <property type="evidence" value="ECO:0007669"/>
    <property type="project" value="UniProtKB-UniRule"/>
</dbReference>
<sequence>MINPHVQLLKTFTYRKLIISNKELTLTLSKTITILNLPFINTTNQQFISNLQKKITTKQNTFIVTANPEIAVYAYDHPQFQKLVQTADYITPDGIGIIKASQIIQQPLKERITGFDTLTSLLEIANNSSLKVYLLGAKPEVLQKTVKNVKKKYPKLQLVGSHDGYFSDDQEIVADIKQLQPNIVAVALGYPKQEEFIAQHRQLCPAIWIGVGGSFDVLSGTVKRAPKIFQKLNLEWLYRFIIHPSRLSRFKNLPRFIYLVKHVH</sequence>
<keyword evidence="2 5" id="KW-0808">Transferase</keyword>